<organism evidence="2">
    <name type="scientific">uncultured Flavobacteriia bacterium</name>
    <dbReference type="NCBI Taxonomy" id="212695"/>
    <lineage>
        <taxon>Bacteria</taxon>
        <taxon>Pseudomonadati</taxon>
        <taxon>Bacteroidota</taxon>
        <taxon>Flavobacteriia</taxon>
        <taxon>environmental samples</taxon>
    </lineage>
</organism>
<dbReference type="NCBIfam" id="TIGR04183">
    <property type="entry name" value="Por_Secre_tail"/>
    <property type="match status" value="1"/>
</dbReference>
<accession>H6RF69</accession>
<proteinExistence type="predicted"/>
<reference evidence="2" key="2">
    <citation type="submission" date="2012-02" db="EMBL/GenBank/DDBJ databases">
        <authorList>
            <person name="Genoscope - CEA"/>
        </authorList>
    </citation>
    <scope>NUCLEOTIDE SEQUENCE</scope>
</reference>
<evidence type="ECO:0000259" key="1">
    <source>
        <dbReference type="Pfam" id="PF18962"/>
    </source>
</evidence>
<dbReference type="InterPro" id="IPR026444">
    <property type="entry name" value="Secre_tail"/>
</dbReference>
<protein>
    <recommendedName>
        <fullName evidence="1">Secretion system C-terminal sorting domain-containing protein</fullName>
    </recommendedName>
</protein>
<name>H6RF69_9BACT</name>
<evidence type="ECO:0000313" key="2">
    <source>
        <dbReference type="EMBL" id="CCF99680.1"/>
    </source>
</evidence>
<sequence length="242" mass="26840">MLSLNSKEIEMKKLLFIILAFNFVIAQTTWDGPAMTFTKADNANPSLEANQDRITPNVWLTRGADNVLFNVVSQTAAPSSGFNSPLDTEWAEGTTANFNQLTYTDFKTSAPLASNGKRKVIQMVDKDYVLHLISDNIYIDIKITSWTSGRAGGGFSYQRSTDPSLNIQDNKKSTLSVYPNPSTSFLRVSGLNAAEHYRLYSILGIEIQSGIVSSDQEIDIYDLQTGMYMLQIANKAVPFVKK</sequence>
<feature type="domain" description="Secretion system C-terminal sorting" evidence="1">
    <location>
        <begin position="177"/>
        <end position="241"/>
    </location>
</feature>
<gene>
    <name evidence="2" type="ORF">VIS_S18BRA80008</name>
</gene>
<dbReference type="Pfam" id="PF18962">
    <property type="entry name" value="Por_Secre_tail"/>
    <property type="match status" value="1"/>
</dbReference>
<dbReference type="AlphaFoldDB" id="H6RF69"/>
<dbReference type="EMBL" id="FO117587">
    <property type="protein sequence ID" value="CCF99680.1"/>
    <property type="molecule type" value="Genomic_DNA"/>
</dbReference>
<reference evidence="2" key="1">
    <citation type="journal article" date="2012" name="Environ. Microbiol.">
        <title>Genomic content of uncultured Bacteroidetes from contrasting oceanic provinces in the North Atlantic Ocean.</title>
        <authorList>
            <person name="Gomez-Pereira P.R."/>
            <person name="Schuler M."/>
            <person name="Fuchs B.M."/>
            <person name="Bennke C."/>
            <person name="Teeling H."/>
            <person name="Waldmann J."/>
            <person name="Richter M."/>
            <person name="Barbe V."/>
            <person name="Bataille E."/>
            <person name="Glockner F.O."/>
            <person name="Amann R."/>
        </authorList>
    </citation>
    <scope>NUCLEOTIDE SEQUENCE</scope>
</reference>